<evidence type="ECO:0000256" key="1">
    <source>
        <dbReference type="SAM" id="Phobius"/>
    </source>
</evidence>
<reference evidence="3" key="1">
    <citation type="submission" date="2016-06" db="EMBL/GenBank/DDBJ databases">
        <title>Parallel loss of symbiosis genes in relatives of nitrogen-fixing non-legume Parasponia.</title>
        <authorList>
            <person name="Van Velzen R."/>
            <person name="Holmer R."/>
            <person name="Bu F."/>
            <person name="Rutten L."/>
            <person name="Van Zeijl A."/>
            <person name="Liu W."/>
            <person name="Santuari L."/>
            <person name="Cao Q."/>
            <person name="Sharma T."/>
            <person name="Shen D."/>
            <person name="Roswanjaya Y."/>
            <person name="Wardhani T."/>
            <person name="Kalhor M.S."/>
            <person name="Jansen J."/>
            <person name="Van den Hoogen J."/>
            <person name="Gungor B."/>
            <person name="Hartog M."/>
            <person name="Hontelez J."/>
            <person name="Verver J."/>
            <person name="Yang W.-C."/>
            <person name="Schijlen E."/>
            <person name="Repin R."/>
            <person name="Schilthuizen M."/>
            <person name="Schranz E."/>
            <person name="Heidstra R."/>
            <person name="Miyata K."/>
            <person name="Fedorova E."/>
            <person name="Kohlen W."/>
            <person name="Bisseling T."/>
            <person name="Smit S."/>
            <person name="Geurts R."/>
        </authorList>
    </citation>
    <scope>NUCLEOTIDE SEQUENCE [LARGE SCALE GENOMIC DNA]</scope>
    <source>
        <strain evidence="3">cv. RG33-2</strain>
    </source>
</reference>
<keyword evidence="1" id="KW-0472">Membrane</keyword>
<protein>
    <submittedName>
        <fullName evidence="2">Uncharacterized protein</fullName>
    </submittedName>
</protein>
<comment type="caution">
    <text evidence="2">The sequence shown here is derived from an EMBL/GenBank/DDBJ whole genome shotgun (WGS) entry which is preliminary data.</text>
</comment>
<organism evidence="2 3">
    <name type="scientific">Trema orientale</name>
    <name type="common">Charcoal tree</name>
    <name type="synonym">Celtis orientalis</name>
    <dbReference type="NCBI Taxonomy" id="63057"/>
    <lineage>
        <taxon>Eukaryota</taxon>
        <taxon>Viridiplantae</taxon>
        <taxon>Streptophyta</taxon>
        <taxon>Embryophyta</taxon>
        <taxon>Tracheophyta</taxon>
        <taxon>Spermatophyta</taxon>
        <taxon>Magnoliopsida</taxon>
        <taxon>eudicotyledons</taxon>
        <taxon>Gunneridae</taxon>
        <taxon>Pentapetalae</taxon>
        <taxon>rosids</taxon>
        <taxon>fabids</taxon>
        <taxon>Rosales</taxon>
        <taxon>Cannabaceae</taxon>
        <taxon>Trema</taxon>
    </lineage>
</organism>
<keyword evidence="1" id="KW-0812">Transmembrane</keyword>
<feature type="transmembrane region" description="Helical" evidence="1">
    <location>
        <begin position="77"/>
        <end position="94"/>
    </location>
</feature>
<keyword evidence="3" id="KW-1185">Reference proteome</keyword>
<evidence type="ECO:0000313" key="3">
    <source>
        <dbReference type="Proteomes" id="UP000237000"/>
    </source>
</evidence>
<keyword evidence="1" id="KW-1133">Transmembrane helix</keyword>
<dbReference type="InParanoid" id="A0A2P5FRF7"/>
<feature type="transmembrane region" description="Helical" evidence="1">
    <location>
        <begin position="20"/>
        <end position="48"/>
    </location>
</feature>
<sequence>MACRSARLVARTSTSTEAQFFLGFLDGLYILTVAIFFSDMTVLVYYGVNNGISVSSVSNHFISDGGVSGKCSSVGDYSSNLSLIFFLLTMFNSVKNQLDR</sequence>
<evidence type="ECO:0000313" key="2">
    <source>
        <dbReference type="EMBL" id="POO00351.1"/>
    </source>
</evidence>
<accession>A0A2P5FRF7</accession>
<gene>
    <name evidence="2" type="ORF">TorRG33x02_037640</name>
</gene>
<dbReference type="Proteomes" id="UP000237000">
    <property type="component" value="Unassembled WGS sequence"/>
</dbReference>
<name>A0A2P5FRF7_TREOI</name>
<dbReference type="AlphaFoldDB" id="A0A2P5FRF7"/>
<dbReference type="EMBL" id="JXTC01000013">
    <property type="protein sequence ID" value="POO00351.1"/>
    <property type="molecule type" value="Genomic_DNA"/>
</dbReference>
<proteinExistence type="predicted"/>